<dbReference type="InterPro" id="IPR055635">
    <property type="entry name" value="DUF7211"/>
</dbReference>
<dbReference type="KEGG" id="vg:77936385"/>
<keyword evidence="2" id="KW-0812">Transmembrane</keyword>
<dbReference type="GeneID" id="77936385"/>
<evidence type="ECO:0000313" key="3">
    <source>
        <dbReference type="EMBL" id="QED11513.1"/>
    </source>
</evidence>
<organism evidence="3 4">
    <name type="scientific">Arthrobacter phage Qui</name>
    <dbReference type="NCBI Taxonomy" id="2603260"/>
    <lineage>
        <taxon>Viruses</taxon>
        <taxon>Duplodnaviria</taxon>
        <taxon>Heunggongvirae</taxon>
        <taxon>Uroviricota</taxon>
        <taxon>Caudoviricetes</taxon>
        <taxon>Quivirus</taxon>
        <taxon>Quivirus qui</taxon>
    </lineage>
</organism>
<evidence type="ECO:0000313" key="4">
    <source>
        <dbReference type="Proteomes" id="UP000321915"/>
    </source>
</evidence>
<dbReference type="EMBL" id="MN183282">
    <property type="protein sequence ID" value="QED11513.1"/>
    <property type="molecule type" value="Genomic_DNA"/>
</dbReference>
<dbReference type="Pfam" id="PF23847">
    <property type="entry name" value="DUF7211"/>
    <property type="match status" value="1"/>
</dbReference>
<feature type="region of interest" description="Disordered" evidence="1">
    <location>
        <begin position="19"/>
        <end position="51"/>
    </location>
</feature>
<proteinExistence type="predicted"/>
<accession>A0A5B8WGA5</accession>
<name>A0A5B8WGA5_9CAUD</name>
<sequence length="133" mass="14758">MSETAEEFLAHYGVQGMKWGKHKAKSDRSSGGSRKEQRQANNAKIHDARRAQAARLRKLQEAEGDFYVARTAKGQDKAEKIMRQREKDLFNNPDAETAAKLTSGEKWYVGVSYGLAAISVASMVAINSAANRR</sequence>
<feature type="transmembrane region" description="Helical" evidence="2">
    <location>
        <begin position="107"/>
        <end position="130"/>
    </location>
</feature>
<evidence type="ECO:0000256" key="2">
    <source>
        <dbReference type="SAM" id="Phobius"/>
    </source>
</evidence>
<protein>
    <submittedName>
        <fullName evidence="3">Membrane protein</fullName>
    </submittedName>
</protein>
<evidence type="ECO:0000256" key="1">
    <source>
        <dbReference type="SAM" id="MobiDB-lite"/>
    </source>
</evidence>
<dbReference type="RefSeq" id="YP_010660388.1">
    <property type="nucleotide sequence ID" value="NC_070877.1"/>
</dbReference>
<feature type="compositionally biased region" description="Basic and acidic residues" evidence="1">
    <location>
        <begin position="33"/>
        <end position="50"/>
    </location>
</feature>
<reference evidence="3 4" key="1">
    <citation type="submission" date="2019-07" db="EMBL/GenBank/DDBJ databases">
        <authorList>
            <person name="Abdullah A."/>
            <person name="Lima G.C."/>
            <person name="Cuneo C.K."/>
            <person name="Ennest D.C."/>
            <person name="Fritz K.J."/>
            <person name="Johnson B.T."/>
            <person name="Larson S.M."/>
            <person name="Lemunyete M.N."/>
            <person name="Murray M.B."/>
            <person name="Osmond D.E."/>
            <person name="Patras K.A."/>
            <person name="Ransibrahmanakul S."/>
            <person name="Simpson K.A."/>
            <person name="Thull B.S."/>
            <person name="Wetzel S."/>
            <person name="Bonilla J.A."/>
            <person name="Klyczek K."/>
            <person name="Garlena R.A."/>
            <person name="Russell D.A."/>
            <person name="Pope W.H."/>
            <person name="Jacobs-Sera D."/>
            <person name="Hatfull G.F."/>
        </authorList>
    </citation>
    <scope>NUCLEOTIDE SEQUENCE [LARGE SCALE GENOMIC DNA]</scope>
</reference>
<gene>
    <name evidence="3" type="primary">22</name>
    <name evidence="3" type="ORF">SEA_QUI_22</name>
</gene>
<dbReference type="Proteomes" id="UP000321915">
    <property type="component" value="Segment"/>
</dbReference>
<keyword evidence="2" id="KW-1133">Transmembrane helix</keyword>
<keyword evidence="2" id="KW-0472">Membrane</keyword>
<keyword evidence="4" id="KW-1185">Reference proteome</keyword>